<accession>A0A7D9DEK6</accession>
<protein>
    <recommendedName>
        <fullName evidence="3">HECT-type E3 ubiquitin transferase</fullName>
        <ecNumber evidence="3">2.3.2.26</ecNumber>
    </recommendedName>
</protein>
<proteinExistence type="predicted"/>
<keyword evidence="8" id="KW-0436">Ligase</keyword>
<dbReference type="InterPro" id="IPR000569">
    <property type="entry name" value="HECT_dom"/>
</dbReference>
<sequence length="340" mass="39297">MLLQCGANQNCIYLHNLNAKILFSLQEFFLLLMRDILDPKYGMFKTIEENHLIWFNKQSFEDDMMFLLIGVICGLAIYNSIIIDLPFPALLYNKLLNRPITLDDFRTFQPSVARNLQQVLDHPEDDVESTYCLNFQVNEEYYGVVSAENLIPDGEHVPVTGKNRGRYVDLYIDYIVNKSVEKHFTAFSSGFHRVCGGRVLEFFHPQELMEMVVGIQDYDFNELRKGAEYLGEYFPNHPVIQNFWIVFNEFEMTNKKKFLVFLTGTDRVPITGIRSLKASHFCCLQLQIKIQPVSGGVNNEHLPVAHTCFNLLDLPRYPTKEMMKQKVEQAISYSSGFGLA</sequence>
<dbReference type="FunFam" id="3.30.2160.10:FF:000004">
    <property type="entry name" value="probable E3 ubiquitin-protein ligase HERC4 isoform X1"/>
    <property type="match status" value="1"/>
</dbReference>
<comment type="caution">
    <text evidence="8">The sequence shown here is derived from an EMBL/GenBank/DDBJ whole genome shotgun (WGS) entry which is preliminary data.</text>
</comment>
<evidence type="ECO:0000313" key="8">
    <source>
        <dbReference type="EMBL" id="CAB3982949.1"/>
    </source>
</evidence>
<feature type="domain" description="HECT" evidence="7">
    <location>
        <begin position="26"/>
        <end position="340"/>
    </location>
</feature>
<dbReference type="EC" id="2.3.2.26" evidence="3"/>
<dbReference type="Gene3D" id="3.90.1750.10">
    <property type="entry name" value="Hect, E3 ligase catalytic domains"/>
    <property type="match status" value="1"/>
</dbReference>
<gene>
    <name evidence="8" type="ORF">PACLA_8A059302</name>
</gene>
<dbReference type="SUPFAM" id="SSF56204">
    <property type="entry name" value="Hect, E3 ligase catalytic domain"/>
    <property type="match status" value="1"/>
</dbReference>
<comment type="subcellular location">
    <subcellularLocation>
        <location evidence="2">Cytoplasm</location>
    </subcellularLocation>
</comment>
<dbReference type="EMBL" id="CACRXK020000558">
    <property type="protein sequence ID" value="CAB3982949.1"/>
    <property type="molecule type" value="Genomic_DNA"/>
</dbReference>
<evidence type="ECO:0000256" key="2">
    <source>
        <dbReference type="ARBA" id="ARBA00004496"/>
    </source>
</evidence>
<dbReference type="GO" id="GO:0005737">
    <property type="term" value="C:cytoplasm"/>
    <property type="evidence" value="ECO:0007669"/>
    <property type="project" value="UniProtKB-SubCell"/>
</dbReference>
<keyword evidence="5" id="KW-0808">Transferase</keyword>
<dbReference type="PANTHER" id="PTHR45700">
    <property type="entry name" value="UBIQUITIN-PROTEIN LIGASE E3C"/>
    <property type="match status" value="1"/>
</dbReference>
<dbReference type="GO" id="GO:0016874">
    <property type="term" value="F:ligase activity"/>
    <property type="evidence" value="ECO:0007669"/>
    <property type="project" value="UniProtKB-KW"/>
</dbReference>
<dbReference type="Proteomes" id="UP001152795">
    <property type="component" value="Unassembled WGS sequence"/>
</dbReference>
<keyword evidence="6" id="KW-0833">Ubl conjugation pathway</keyword>
<evidence type="ECO:0000313" key="9">
    <source>
        <dbReference type="Proteomes" id="UP001152795"/>
    </source>
</evidence>
<dbReference type="GO" id="GO:0000209">
    <property type="term" value="P:protein polyubiquitination"/>
    <property type="evidence" value="ECO:0007669"/>
    <property type="project" value="InterPro"/>
</dbReference>
<dbReference type="Pfam" id="PF00632">
    <property type="entry name" value="HECT"/>
    <property type="match status" value="1"/>
</dbReference>
<evidence type="ECO:0000256" key="6">
    <source>
        <dbReference type="ARBA" id="ARBA00022786"/>
    </source>
</evidence>
<dbReference type="InterPro" id="IPR035983">
    <property type="entry name" value="Hect_E3_ubiquitin_ligase"/>
</dbReference>
<dbReference type="GO" id="GO:0061630">
    <property type="term" value="F:ubiquitin protein ligase activity"/>
    <property type="evidence" value="ECO:0007669"/>
    <property type="project" value="UniProtKB-EC"/>
</dbReference>
<reference evidence="8" key="1">
    <citation type="submission" date="2020-04" db="EMBL/GenBank/DDBJ databases">
        <authorList>
            <person name="Alioto T."/>
            <person name="Alioto T."/>
            <person name="Gomez Garrido J."/>
        </authorList>
    </citation>
    <scope>NUCLEOTIDE SEQUENCE</scope>
    <source>
        <strain evidence="8">A484AB</strain>
    </source>
</reference>
<dbReference type="InterPro" id="IPR044611">
    <property type="entry name" value="E3A/B/C-like"/>
</dbReference>
<evidence type="ECO:0000256" key="5">
    <source>
        <dbReference type="ARBA" id="ARBA00022679"/>
    </source>
</evidence>
<keyword evidence="4" id="KW-0963">Cytoplasm</keyword>
<dbReference type="FunFam" id="3.30.2410.10:FF:000003">
    <property type="entry name" value="probable E3 ubiquitin-protein ligase HERC4 isoform X1"/>
    <property type="match status" value="1"/>
</dbReference>
<dbReference type="CDD" id="cd00078">
    <property type="entry name" value="HECTc"/>
    <property type="match status" value="1"/>
</dbReference>
<evidence type="ECO:0000256" key="1">
    <source>
        <dbReference type="ARBA" id="ARBA00000885"/>
    </source>
</evidence>
<dbReference type="PROSITE" id="PS50237">
    <property type="entry name" value="HECT"/>
    <property type="match status" value="1"/>
</dbReference>
<organism evidence="8 9">
    <name type="scientific">Paramuricea clavata</name>
    <name type="common">Red gorgonian</name>
    <name type="synonym">Violescent sea-whip</name>
    <dbReference type="NCBI Taxonomy" id="317549"/>
    <lineage>
        <taxon>Eukaryota</taxon>
        <taxon>Metazoa</taxon>
        <taxon>Cnidaria</taxon>
        <taxon>Anthozoa</taxon>
        <taxon>Octocorallia</taxon>
        <taxon>Malacalcyonacea</taxon>
        <taxon>Plexauridae</taxon>
        <taxon>Paramuricea</taxon>
    </lineage>
</organism>
<dbReference type="PANTHER" id="PTHR45700:SF8">
    <property type="entry name" value="HECT-TYPE E3 UBIQUITIN TRANSFERASE"/>
    <property type="match status" value="1"/>
</dbReference>
<dbReference type="OrthoDB" id="8068875at2759"/>
<evidence type="ECO:0000256" key="4">
    <source>
        <dbReference type="ARBA" id="ARBA00022490"/>
    </source>
</evidence>
<evidence type="ECO:0000256" key="3">
    <source>
        <dbReference type="ARBA" id="ARBA00012485"/>
    </source>
</evidence>
<dbReference type="AlphaFoldDB" id="A0A7D9DEK6"/>
<dbReference type="Gene3D" id="3.30.2410.10">
    <property type="entry name" value="Hect, E3 ligase catalytic domain"/>
    <property type="match status" value="1"/>
</dbReference>
<dbReference type="Gene3D" id="3.30.2160.10">
    <property type="entry name" value="Hect, E3 ligase catalytic domain"/>
    <property type="match status" value="1"/>
</dbReference>
<comment type="catalytic activity">
    <reaction evidence="1">
        <text>S-ubiquitinyl-[E2 ubiquitin-conjugating enzyme]-L-cysteine + [acceptor protein]-L-lysine = [E2 ubiquitin-conjugating enzyme]-L-cysteine + N(6)-ubiquitinyl-[acceptor protein]-L-lysine.</text>
        <dbReference type="EC" id="2.3.2.26"/>
    </reaction>
</comment>
<dbReference type="SMART" id="SM00119">
    <property type="entry name" value="HECTc"/>
    <property type="match status" value="1"/>
</dbReference>
<keyword evidence="9" id="KW-1185">Reference proteome</keyword>
<name>A0A7D9DEK6_PARCT</name>
<evidence type="ECO:0000259" key="7">
    <source>
        <dbReference type="PROSITE" id="PS50237"/>
    </source>
</evidence>